<comment type="caution">
    <text evidence="3">The sequence shown here is derived from an EMBL/GenBank/DDBJ whole genome shotgun (WGS) entry which is preliminary data.</text>
</comment>
<protein>
    <recommendedName>
        <fullName evidence="2">NrS-1 polymerase-like helicase domain-containing protein</fullName>
    </recommendedName>
</protein>
<organism evidence="3 4">
    <name type="scientific">Rhizophagus irregularis</name>
    <dbReference type="NCBI Taxonomy" id="588596"/>
    <lineage>
        <taxon>Eukaryota</taxon>
        <taxon>Fungi</taxon>
        <taxon>Fungi incertae sedis</taxon>
        <taxon>Mucoromycota</taxon>
        <taxon>Glomeromycotina</taxon>
        <taxon>Glomeromycetes</taxon>
        <taxon>Glomerales</taxon>
        <taxon>Glomeraceae</taxon>
        <taxon>Rhizophagus</taxon>
    </lineage>
</organism>
<accession>A0A2N1MBC1</accession>
<dbReference type="InterPro" id="IPR045455">
    <property type="entry name" value="NrS-1_pol-like_helicase"/>
</dbReference>
<dbReference type="VEuPathDB" id="FungiDB:RhiirA1_475144"/>
<feature type="compositionally biased region" description="Polar residues" evidence="1">
    <location>
        <begin position="423"/>
        <end position="432"/>
    </location>
</feature>
<dbReference type="AlphaFoldDB" id="A0A2N1MBC1"/>
<dbReference type="VEuPathDB" id="FungiDB:RhiirFUN_017979"/>
<evidence type="ECO:0000313" key="4">
    <source>
        <dbReference type="Proteomes" id="UP000233469"/>
    </source>
</evidence>
<dbReference type="EMBL" id="LLXL01003301">
    <property type="protein sequence ID" value="PKK58942.1"/>
    <property type="molecule type" value="Genomic_DNA"/>
</dbReference>
<dbReference type="Proteomes" id="UP000233469">
    <property type="component" value="Unassembled WGS sequence"/>
</dbReference>
<proteinExistence type="predicted"/>
<gene>
    <name evidence="3" type="ORF">RhiirC2_795548</name>
</gene>
<dbReference type="VEuPathDB" id="FungiDB:FUN_012934"/>
<evidence type="ECO:0000256" key="1">
    <source>
        <dbReference type="SAM" id="MobiDB-lite"/>
    </source>
</evidence>
<feature type="region of interest" description="Disordered" evidence="1">
    <location>
        <begin position="350"/>
        <end position="375"/>
    </location>
</feature>
<feature type="compositionally biased region" description="Basic and acidic residues" evidence="1">
    <location>
        <begin position="350"/>
        <end position="359"/>
    </location>
</feature>
<feature type="region of interest" description="Disordered" evidence="1">
    <location>
        <begin position="395"/>
        <end position="445"/>
    </location>
</feature>
<feature type="domain" description="NrS-1 polymerase-like helicase" evidence="2">
    <location>
        <begin position="98"/>
        <end position="197"/>
    </location>
</feature>
<sequence length="547" mass="62040">MTISEVYEAIQATVACIQTTSKLWVLKIEDTNGGLYFDMAPKLDFAKYEVNLIELDGKGPVPNTKFFNLFIGFLAKPANWWAYLVQKPEKKPRSILVLKSTLQQCGKNIITDFIGDKVLGEHLHYATSDLEKILGRFNSPIQARKLIVMNESGMSSAEWHKFNGHLKSFITEEMVSIERKGIETKRIRDFTGFMGNTAYFKRLGNVLNHPDASGVVMRYLLSRDLSDFKPQEISATKMKVDIMRDQLPSPIRFIIDYITSRVENGTSMQSHTSLYQKYLEWCGENGEKILTSKVAGKKFSEIGIESKQVRTGSGKREWQYILDYSKIIAKLCESSLETISQKIILPQPECHNRVADRKNKPSPNTSKDKKASNQDDSTQALFDYVTEDTCALVASTSGTSETSKRPEPVIGEPETIELPESNKPISKNTNTPPKEIPADSSNPNKLSSAILLARAQRDERLRKKVVELGEDSDVFVTITKKDRLDSIAFQDRMETDSQMCGYTEEVEEDPKEYMNMTVWERLIGEEIIRRSLEEDGITSSWLDTDKE</sequence>
<evidence type="ECO:0000259" key="2">
    <source>
        <dbReference type="Pfam" id="PF19263"/>
    </source>
</evidence>
<evidence type="ECO:0000313" key="3">
    <source>
        <dbReference type="EMBL" id="PKK58942.1"/>
    </source>
</evidence>
<reference evidence="3 4" key="1">
    <citation type="submission" date="2016-04" db="EMBL/GenBank/DDBJ databases">
        <title>Genome analyses suggest a sexual origin of heterokaryosis in a supposedly ancient asexual fungus.</title>
        <authorList>
            <person name="Ropars J."/>
            <person name="Sedzielewska K."/>
            <person name="Noel J."/>
            <person name="Charron P."/>
            <person name="Farinelli L."/>
            <person name="Marton T."/>
            <person name="Kruger M."/>
            <person name="Pelin A."/>
            <person name="Brachmann A."/>
            <person name="Corradi N."/>
        </authorList>
    </citation>
    <scope>NUCLEOTIDE SEQUENCE [LARGE SCALE GENOMIC DNA]</scope>
    <source>
        <strain evidence="3 4">C2</strain>
    </source>
</reference>
<name>A0A2N1MBC1_9GLOM</name>
<reference evidence="3 4" key="2">
    <citation type="submission" date="2017-10" db="EMBL/GenBank/DDBJ databases">
        <title>Extensive intraspecific genome diversity in a model arbuscular mycorrhizal fungus.</title>
        <authorList>
            <person name="Chen E.C.H."/>
            <person name="Morin E."/>
            <person name="Baudet D."/>
            <person name="Noel J."/>
            <person name="Ndikumana S."/>
            <person name="Charron P."/>
            <person name="St-Onge C."/>
            <person name="Giorgi J."/>
            <person name="Grigoriev I.V."/>
            <person name="Roux C."/>
            <person name="Martin F.M."/>
            <person name="Corradi N."/>
        </authorList>
    </citation>
    <scope>NUCLEOTIDE SEQUENCE [LARGE SCALE GENOMIC DNA]</scope>
    <source>
        <strain evidence="3 4">C2</strain>
    </source>
</reference>
<dbReference type="Pfam" id="PF19263">
    <property type="entry name" value="DUF5906"/>
    <property type="match status" value="1"/>
</dbReference>